<evidence type="ECO:0000313" key="2">
    <source>
        <dbReference type="Proteomes" id="UP000325081"/>
    </source>
</evidence>
<keyword evidence="2" id="KW-1185">Reference proteome</keyword>
<gene>
    <name evidence="1" type="ORF">STAS_11098</name>
</gene>
<dbReference type="OrthoDB" id="2012779at2759"/>
<evidence type="ECO:0000313" key="1">
    <source>
        <dbReference type="EMBL" id="GER34849.1"/>
    </source>
</evidence>
<name>A0A5A7PQ12_STRAF</name>
<comment type="caution">
    <text evidence="1">The sequence shown here is derived from an EMBL/GenBank/DDBJ whole genome shotgun (WGS) entry which is preliminary data.</text>
</comment>
<dbReference type="EMBL" id="BKCP01004960">
    <property type="protein sequence ID" value="GER34849.1"/>
    <property type="molecule type" value="Genomic_DNA"/>
</dbReference>
<organism evidence="1 2">
    <name type="scientific">Striga asiatica</name>
    <name type="common">Asiatic witchweed</name>
    <name type="synonym">Buchnera asiatica</name>
    <dbReference type="NCBI Taxonomy" id="4170"/>
    <lineage>
        <taxon>Eukaryota</taxon>
        <taxon>Viridiplantae</taxon>
        <taxon>Streptophyta</taxon>
        <taxon>Embryophyta</taxon>
        <taxon>Tracheophyta</taxon>
        <taxon>Spermatophyta</taxon>
        <taxon>Magnoliopsida</taxon>
        <taxon>eudicotyledons</taxon>
        <taxon>Gunneridae</taxon>
        <taxon>Pentapetalae</taxon>
        <taxon>asterids</taxon>
        <taxon>lamiids</taxon>
        <taxon>Lamiales</taxon>
        <taxon>Orobanchaceae</taxon>
        <taxon>Buchnereae</taxon>
        <taxon>Striga</taxon>
    </lineage>
</organism>
<dbReference type="Proteomes" id="UP000325081">
    <property type="component" value="Unassembled WGS sequence"/>
</dbReference>
<dbReference type="PANTHER" id="PTHR36712:SF1">
    <property type="entry name" value="TRANSMEMBRANE PROTEIN"/>
    <property type="match status" value="1"/>
</dbReference>
<accession>A0A5A7PQ12</accession>
<sequence>MDGLRFKRFRSFGDRNRAGYSRVDQIYVSLPAGTELLADQAKLYKAALSNCFEVEDWGPIEWSIMAKHFERQGKSPYAYHALLKDKWMGIEELRISCSLHFSKNLRMIRTSQVNA</sequence>
<dbReference type="PANTHER" id="PTHR36712">
    <property type="entry name" value="TRANSMEMBRANE PROTEIN"/>
    <property type="match status" value="1"/>
</dbReference>
<protein>
    <submittedName>
        <fullName evidence="1">ARM repeat superfamily protein</fullName>
    </submittedName>
</protein>
<dbReference type="AlphaFoldDB" id="A0A5A7PQ12"/>
<proteinExistence type="predicted"/>
<reference evidence="2" key="1">
    <citation type="journal article" date="2019" name="Curr. Biol.">
        <title>Genome Sequence of Striga asiatica Provides Insight into the Evolution of Plant Parasitism.</title>
        <authorList>
            <person name="Yoshida S."/>
            <person name="Kim S."/>
            <person name="Wafula E.K."/>
            <person name="Tanskanen J."/>
            <person name="Kim Y.M."/>
            <person name="Honaas L."/>
            <person name="Yang Z."/>
            <person name="Spallek T."/>
            <person name="Conn C.E."/>
            <person name="Ichihashi Y."/>
            <person name="Cheong K."/>
            <person name="Cui S."/>
            <person name="Der J.P."/>
            <person name="Gundlach H."/>
            <person name="Jiao Y."/>
            <person name="Hori C."/>
            <person name="Ishida J.K."/>
            <person name="Kasahara H."/>
            <person name="Kiba T."/>
            <person name="Kim M.S."/>
            <person name="Koo N."/>
            <person name="Laohavisit A."/>
            <person name="Lee Y.H."/>
            <person name="Lumba S."/>
            <person name="McCourt P."/>
            <person name="Mortimer J.C."/>
            <person name="Mutuku J.M."/>
            <person name="Nomura T."/>
            <person name="Sasaki-Sekimoto Y."/>
            <person name="Seto Y."/>
            <person name="Wang Y."/>
            <person name="Wakatake T."/>
            <person name="Sakakibara H."/>
            <person name="Demura T."/>
            <person name="Yamaguchi S."/>
            <person name="Yoneyama K."/>
            <person name="Manabe R.I."/>
            <person name="Nelson D.C."/>
            <person name="Schulman A.H."/>
            <person name="Timko M.P."/>
            <person name="dePamphilis C.W."/>
            <person name="Choi D."/>
            <person name="Shirasu K."/>
        </authorList>
    </citation>
    <scope>NUCLEOTIDE SEQUENCE [LARGE SCALE GENOMIC DNA]</scope>
    <source>
        <strain evidence="2">cv. UVA1</strain>
    </source>
</reference>